<gene>
    <name evidence="1" type="ORF">CMUS01_10506</name>
</gene>
<reference evidence="1" key="1">
    <citation type="journal article" date="2020" name="Phytopathology">
        <title>Genome Sequence Resources of Colletotrichum truncatum, C. plurivorum, C. musicola, and C. sojae: Four Species Pathogenic to Soybean (Glycine max).</title>
        <authorList>
            <person name="Rogerio F."/>
            <person name="Boufleur T.R."/>
            <person name="Ciampi-Guillardi M."/>
            <person name="Sukno S.A."/>
            <person name="Thon M.R."/>
            <person name="Massola Junior N.S."/>
            <person name="Baroncelli R."/>
        </authorList>
    </citation>
    <scope>NUCLEOTIDE SEQUENCE</scope>
    <source>
        <strain evidence="1">LFN0074</strain>
    </source>
</reference>
<evidence type="ECO:0000313" key="2">
    <source>
        <dbReference type="Proteomes" id="UP000639643"/>
    </source>
</evidence>
<protein>
    <submittedName>
        <fullName evidence="1">Uncharacterized protein</fullName>
    </submittedName>
</protein>
<comment type="caution">
    <text evidence="1">The sequence shown here is derived from an EMBL/GenBank/DDBJ whole genome shotgun (WGS) entry which is preliminary data.</text>
</comment>
<keyword evidence="2" id="KW-1185">Reference proteome</keyword>
<organism evidence="1 2">
    <name type="scientific">Colletotrichum musicola</name>
    <dbReference type="NCBI Taxonomy" id="2175873"/>
    <lineage>
        <taxon>Eukaryota</taxon>
        <taxon>Fungi</taxon>
        <taxon>Dikarya</taxon>
        <taxon>Ascomycota</taxon>
        <taxon>Pezizomycotina</taxon>
        <taxon>Sordariomycetes</taxon>
        <taxon>Hypocreomycetidae</taxon>
        <taxon>Glomerellales</taxon>
        <taxon>Glomerellaceae</taxon>
        <taxon>Colletotrichum</taxon>
        <taxon>Colletotrichum orchidearum species complex</taxon>
    </lineage>
</organism>
<dbReference type="EMBL" id="WIGM01000488">
    <property type="protein sequence ID" value="KAF6823836.1"/>
    <property type="molecule type" value="Genomic_DNA"/>
</dbReference>
<name>A0A8H6K3L7_9PEZI</name>
<evidence type="ECO:0000313" key="1">
    <source>
        <dbReference type="EMBL" id="KAF6823836.1"/>
    </source>
</evidence>
<dbReference type="AlphaFoldDB" id="A0A8H6K3L7"/>
<sequence length="189" mass="20371">MQSAVAGIRDLLIVSLVEASTVLFTIKTIANRPDSIIILDFTALLLTTGFLPGQLASPCDGGLQGDIAQITEPRTNRWRAAAPPHCKSTGARWQVSVSPAACQLLLQVCPTACDITAANRHRQTLAIQTFQFDTEVDLGPRDFSNSNPNNWAIPAWSSLALLVARRYGTPVKTAQSPLRMDDEMPVSSG</sequence>
<accession>A0A8H6K3L7</accession>
<dbReference type="Proteomes" id="UP000639643">
    <property type="component" value="Unassembled WGS sequence"/>
</dbReference>
<proteinExistence type="predicted"/>